<dbReference type="EMBL" id="JASMWN010000016">
    <property type="protein sequence ID" value="MDU9005689.1"/>
    <property type="molecule type" value="Genomic_DNA"/>
</dbReference>
<comment type="caution">
    <text evidence="1">The sequence shown here is derived from an EMBL/GenBank/DDBJ whole genome shotgun (WGS) entry which is preliminary data.</text>
</comment>
<sequence length="220" mass="24539">MTQEQHLYPPIKALLEQQGYQVKGEVGAADVVARRGDEPPVIVELKLRFTLSLFHQAVERLRVVDLVYIAVLRPSGRSARRALKDNLALCRRLGLGLMTVRSDGQVEVQCDPGPYAPRKSKKRTQRLLREFERLRGDPNAGGATRHGIVTGYRQDALRCAAFLAEHGPSKGADVARAAKVPAATRLMSDNHYGWFERESRGIYALTPMGTDGLKHWAESW</sequence>
<gene>
    <name evidence="1" type="ORF">QO231_17795</name>
</gene>
<dbReference type="Pfam" id="PF09929">
    <property type="entry name" value="DUF2161"/>
    <property type="match status" value="1"/>
</dbReference>
<evidence type="ECO:0000313" key="2">
    <source>
        <dbReference type="Proteomes" id="UP001255416"/>
    </source>
</evidence>
<proteinExistence type="predicted"/>
<protein>
    <submittedName>
        <fullName evidence="1">DUF2161 family putative PD-(D/E)XK-type phosphodiesterase</fullName>
    </submittedName>
</protein>
<organism evidence="1 2">
    <name type="scientific">Sedimentitalea todarodis</name>
    <dbReference type="NCBI Taxonomy" id="1631240"/>
    <lineage>
        <taxon>Bacteria</taxon>
        <taxon>Pseudomonadati</taxon>
        <taxon>Pseudomonadota</taxon>
        <taxon>Alphaproteobacteria</taxon>
        <taxon>Rhodobacterales</taxon>
        <taxon>Paracoccaceae</taxon>
        <taxon>Sedimentitalea</taxon>
    </lineage>
</organism>
<dbReference type="InterPro" id="IPR018679">
    <property type="entry name" value="DUF2161"/>
</dbReference>
<dbReference type="Proteomes" id="UP001255416">
    <property type="component" value="Unassembled WGS sequence"/>
</dbReference>
<keyword evidence="2" id="KW-1185">Reference proteome</keyword>
<name>A0ABU3VHM7_9RHOB</name>
<accession>A0ABU3VHM7</accession>
<reference evidence="2" key="1">
    <citation type="submission" date="2023-05" db="EMBL/GenBank/DDBJ databases">
        <title>Sedimentitalea sp. nov. JM2-8.</title>
        <authorList>
            <person name="Huang J."/>
        </authorList>
    </citation>
    <scope>NUCLEOTIDE SEQUENCE [LARGE SCALE GENOMIC DNA]</scope>
    <source>
        <strain evidence="2">KHS03</strain>
    </source>
</reference>
<evidence type="ECO:0000313" key="1">
    <source>
        <dbReference type="EMBL" id="MDU9005689.1"/>
    </source>
</evidence>